<dbReference type="InterPro" id="IPR019446">
    <property type="entry name" value="BMT5-like"/>
</dbReference>
<evidence type="ECO:0000313" key="3">
    <source>
        <dbReference type="EMBL" id="CAL1143600.1"/>
    </source>
</evidence>
<accession>A0A9P1CEN9</accession>
<dbReference type="GO" id="GO:0070042">
    <property type="term" value="F:rRNA (uridine-N3-)-methyltransferase activity"/>
    <property type="evidence" value="ECO:0007669"/>
    <property type="project" value="InterPro"/>
</dbReference>
<dbReference type="GO" id="GO:0070475">
    <property type="term" value="P:rRNA base methylation"/>
    <property type="evidence" value="ECO:0007669"/>
    <property type="project" value="InterPro"/>
</dbReference>
<dbReference type="OrthoDB" id="273345at2759"/>
<organism evidence="2">
    <name type="scientific">Cladocopium goreaui</name>
    <dbReference type="NCBI Taxonomy" id="2562237"/>
    <lineage>
        <taxon>Eukaryota</taxon>
        <taxon>Sar</taxon>
        <taxon>Alveolata</taxon>
        <taxon>Dinophyceae</taxon>
        <taxon>Suessiales</taxon>
        <taxon>Symbiodiniaceae</taxon>
        <taxon>Cladocopium</taxon>
    </lineage>
</organism>
<comment type="caution">
    <text evidence="2">The sequence shown here is derived from an EMBL/GenBank/DDBJ whole genome shotgun (WGS) entry which is preliminary data.</text>
</comment>
<dbReference type="Pfam" id="PF10354">
    <property type="entry name" value="BMT5-like"/>
    <property type="match status" value="1"/>
</dbReference>
<dbReference type="PANTHER" id="PTHR11538">
    <property type="entry name" value="PHENYLALANYL-TRNA SYNTHETASE"/>
    <property type="match status" value="1"/>
</dbReference>
<dbReference type="Gene3D" id="3.30.70.380">
    <property type="entry name" value="Ferrodoxin-fold anticodon-binding domain"/>
    <property type="match status" value="1"/>
</dbReference>
<dbReference type="EMBL" id="CAMXCT010001447">
    <property type="protein sequence ID" value="CAI3990225.1"/>
    <property type="molecule type" value="Genomic_DNA"/>
</dbReference>
<dbReference type="EMBL" id="CAMXCT020001447">
    <property type="protein sequence ID" value="CAL1143600.1"/>
    <property type="molecule type" value="Genomic_DNA"/>
</dbReference>
<dbReference type="Proteomes" id="UP001152797">
    <property type="component" value="Unassembled WGS sequence"/>
</dbReference>
<evidence type="ECO:0000313" key="2">
    <source>
        <dbReference type="EMBL" id="CAI3990225.1"/>
    </source>
</evidence>
<dbReference type="GO" id="GO:0005737">
    <property type="term" value="C:cytoplasm"/>
    <property type="evidence" value="ECO:0007669"/>
    <property type="project" value="TreeGrafter"/>
</dbReference>
<keyword evidence="4" id="KW-1185">Reference proteome</keyword>
<proteinExistence type="predicted"/>
<dbReference type="InterPro" id="IPR029063">
    <property type="entry name" value="SAM-dependent_MTases_sf"/>
</dbReference>
<dbReference type="InterPro" id="IPR036690">
    <property type="entry name" value="Fdx_antiC-bd_sf"/>
</dbReference>
<evidence type="ECO:0000313" key="4">
    <source>
        <dbReference type="Proteomes" id="UP001152797"/>
    </source>
</evidence>
<dbReference type="AlphaFoldDB" id="A0A9P1CEN9"/>
<sequence>MKRKAPGDGDANDTSSVVDLFGLAENRRVLLVGEGNLSFAASISKLTNKFILIASTYETEEQHCERFQGSQARTEELRKAGVQVLFGVDATDLASTLPQEVRERPFDRIIFQFPQHKERNKIHLNRELLCTFLREAKALLAPAGEVVVSLVQGQGGTPAEPGPARRPKDTWQAEEMGLEAGLLLTRVVPCPHLELEQLGYESTGFRGQGLRGSTKEVYQERSFNSNGSLTHCYAAPGDGTSAAFPTERKHDISFWISPDFTEELLLQCFSSAAGRLNGLQPELKLLDEYCSPLDGRHARTYRLSVTSSTKCITQDVWKHLCSDLRERLMQAGIVVPNKEA</sequence>
<evidence type="ECO:0000259" key="1">
    <source>
        <dbReference type="Pfam" id="PF10354"/>
    </source>
</evidence>
<dbReference type="EMBL" id="CAMXCT030001447">
    <property type="protein sequence ID" value="CAL4777537.1"/>
    <property type="molecule type" value="Genomic_DNA"/>
</dbReference>
<dbReference type="SUPFAM" id="SSF53335">
    <property type="entry name" value="S-adenosyl-L-methionine-dependent methyltransferases"/>
    <property type="match status" value="1"/>
</dbReference>
<protein>
    <recommendedName>
        <fullName evidence="1">25S rRNA (uridine-N(3))-methyltransferase BMT5-like domain-containing protein</fullName>
    </recommendedName>
</protein>
<name>A0A9P1CEN9_9DINO</name>
<gene>
    <name evidence="2" type="ORF">C1SCF055_LOCUS17232</name>
</gene>
<feature type="domain" description="25S rRNA (uridine-N(3))-methyltransferase BMT5-like" evidence="1">
    <location>
        <begin position="30"/>
        <end position="188"/>
    </location>
</feature>
<reference evidence="2" key="1">
    <citation type="submission" date="2022-10" db="EMBL/GenBank/DDBJ databases">
        <authorList>
            <person name="Chen Y."/>
            <person name="Dougan E. K."/>
            <person name="Chan C."/>
            <person name="Rhodes N."/>
            <person name="Thang M."/>
        </authorList>
    </citation>
    <scope>NUCLEOTIDE SEQUENCE</scope>
</reference>
<dbReference type="PANTHER" id="PTHR11538:SF26">
    <property type="entry name" value="FERREDOXIN-FOLD ANTICODON-BINDING DOMAIN-CONTAINING PROTEIN 1"/>
    <property type="match status" value="1"/>
</dbReference>
<reference evidence="3" key="2">
    <citation type="submission" date="2024-04" db="EMBL/GenBank/DDBJ databases">
        <authorList>
            <person name="Chen Y."/>
            <person name="Shah S."/>
            <person name="Dougan E. K."/>
            <person name="Thang M."/>
            <person name="Chan C."/>
        </authorList>
    </citation>
    <scope>NUCLEOTIDE SEQUENCE [LARGE SCALE GENOMIC DNA]</scope>
</reference>